<dbReference type="CDD" id="cd16894">
    <property type="entry name" value="MltD-like"/>
    <property type="match status" value="1"/>
</dbReference>
<protein>
    <submittedName>
        <fullName evidence="4">LysM peptidoglycan-binding domain-containing protein</fullName>
    </submittedName>
</protein>
<feature type="compositionally biased region" description="Polar residues" evidence="1">
    <location>
        <begin position="324"/>
        <end position="350"/>
    </location>
</feature>
<dbReference type="InterPro" id="IPR036779">
    <property type="entry name" value="LysM_dom_sf"/>
</dbReference>
<feature type="domain" description="LysM" evidence="3">
    <location>
        <begin position="348"/>
        <end position="392"/>
    </location>
</feature>
<accession>A0A4Q1JVM9</accession>
<dbReference type="Gene3D" id="3.10.350.10">
    <property type="entry name" value="LysM domain"/>
    <property type="match status" value="1"/>
</dbReference>
<dbReference type="PANTHER" id="PTHR33734">
    <property type="entry name" value="LYSM DOMAIN-CONTAINING GPI-ANCHORED PROTEIN 2"/>
    <property type="match status" value="1"/>
</dbReference>
<dbReference type="Proteomes" id="UP000289784">
    <property type="component" value="Unassembled WGS sequence"/>
</dbReference>
<feature type="region of interest" description="Disordered" evidence="1">
    <location>
        <begin position="23"/>
        <end position="45"/>
    </location>
</feature>
<dbReference type="OrthoDB" id="9815002at2"/>
<name>A0A4Q1JVM9_9GAMM</name>
<evidence type="ECO:0000256" key="1">
    <source>
        <dbReference type="SAM" id="MobiDB-lite"/>
    </source>
</evidence>
<dbReference type="CDD" id="cd00118">
    <property type="entry name" value="LysM"/>
    <property type="match status" value="1"/>
</dbReference>
<proteinExistence type="predicted"/>
<dbReference type="EMBL" id="SAWZ01000005">
    <property type="protein sequence ID" value="RXR05218.1"/>
    <property type="molecule type" value="Genomic_DNA"/>
</dbReference>
<dbReference type="AlphaFoldDB" id="A0A4Q1JVM9"/>
<keyword evidence="2" id="KW-0732">Signal</keyword>
<dbReference type="PROSITE" id="PS51782">
    <property type="entry name" value="LYSM"/>
    <property type="match status" value="1"/>
</dbReference>
<evidence type="ECO:0000313" key="5">
    <source>
        <dbReference type="Proteomes" id="UP000289784"/>
    </source>
</evidence>
<reference evidence="4 5" key="1">
    <citation type="submission" date="2019-01" db="EMBL/GenBank/DDBJ databases">
        <title>Pseudoxanthomonas composti sp. nov., isolated from compost.</title>
        <authorList>
            <person name="Yang G."/>
        </authorList>
    </citation>
    <scope>NUCLEOTIDE SEQUENCE [LARGE SCALE GENOMIC DNA]</scope>
    <source>
        <strain evidence="4 5">GSS15</strain>
    </source>
</reference>
<organism evidence="4 5">
    <name type="scientific">Pseudoxanthomonas composti</name>
    <dbReference type="NCBI Taxonomy" id="2137479"/>
    <lineage>
        <taxon>Bacteria</taxon>
        <taxon>Pseudomonadati</taxon>
        <taxon>Pseudomonadota</taxon>
        <taxon>Gammaproteobacteria</taxon>
        <taxon>Lysobacterales</taxon>
        <taxon>Lysobacteraceae</taxon>
        <taxon>Pseudoxanthomonas</taxon>
    </lineage>
</organism>
<evidence type="ECO:0000256" key="2">
    <source>
        <dbReference type="SAM" id="SignalP"/>
    </source>
</evidence>
<gene>
    <name evidence="4" type="ORF">EPA99_10700</name>
</gene>
<dbReference type="GO" id="GO:0008932">
    <property type="term" value="F:lytic endotransglycosylase activity"/>
    <property type="evidence" value="ECO:0007669"/>
    <property type="project" value="TreeGrafter"/>
</dbReference>
<dbReference type="InterPro" id="IPR018392">
    <property type="entry name" value="LysM"/>
</dbReference>
<evidence type="ECO:0000259" key="3">
    <source>
        <dbReference type="PROSITE" id="PS51782"/>
    </source>
</evidence>
<dbReference type="InterPro" id="IPR008258">
    <property type="entry name" value="Transglycosylase_SLT_dom_1"/>
</dbReference>
<dbReference type="Pfam" id="PF01476">
    <property type="entry name" value="LysM"/>
    <property type="match status" value="1"/>
</dbReference>
<feature type="signal peptide" evidence="2">
    <location>
        <begin position="1"/>
        <end position="20"/>
    </location>
</feature>
<dbReference type="RefSeq" id="WP_129471222.1">
    <property type="nucleotide sequence ID" value="NZ_SAWZ01000005.1"/>
</dbReference>
<dbReference type="InterPro" id="IPR023346">
    <property type="entry name" value="Lysozyme-like_dom_sf"/>
</dbReference>
<dbReference type="SUPFAM" id="SSF54106">
    <property type="entry name" value="LysM domain"/>
    <property type="match status" value="1"/>
</dbReference>
<comment type="caution">
    <text evidence="4">The sequence shown here is derived from an EMBL/GenBank/DDBJ whole genome shotgun (WGS) entry which is preliminary data.</text>
</comment>
<feature type="region of interest" description="Disordered" evidence="1">
    <location>
        <begin position="323"/>
        <end position="354"/>
    </location>
</feature>
<dbReference type="Gene3D" id="1.10.530.10">
    <property type="match status" value="1"/>
</dbReference>
<dbReference type="SMART" id="SM00257">
    <property type="entry name" value="LysM"/>
    <property type="match status" value="1"/>
</dbReference>
<dbReference type="PANTHER" id="PTHR33734:SF22">
    <property type="entry name" value="MEMBRANE-BOUND LYTIC MUREIN TRANSGLYCOSYLASE D"/>
    <property type="match status" value="1"/>
</dbReference>
<evidence type="ECO:0000313" key="4">
    <source>
        <dbReference type="EMBL" id="RXR05218.1"/>
    </source>
</evidence>
<keyword evidence="5" id="KW-1185">Reference proteome</keyword>
<dbReference type="Pfam" id="PF01464">
    <property type="entry name" value="SLT"/>
    <property type="match status" value="1"/>
</dbReference>
<sequence>MRRLALPVLVAWSLCSSASALETAGPASQPGPAAVTPLDESQLSPDQRNGAEIFQAFRNGLAAPQCESGASQAEWEQQFRNAPRQLADGGQDALAMFGYVVDALRDADLPTEFALIPFVESAYKPSARNGGGPAGLWQFIALTARNHGVRVGKQYDGRMSPVDSTQAAVRYLKTLHGMFGGDWRLTVMAYNAGEARVLTAMRRAGMSAATADPARLPGMSRTSYQYVEKLHALACLFQRAENRPEWVQALERPVPRLAPQTLPEDTRGLEAWARGEGHDPDFIRRINPALWGGNVSGRSVLAPTAEGDITPVTALSLVGRAQDDTASAPNPFNPTTPLHSSEQAKSGTSHTVRKGESAWSIAKRYGIGVQDLLTANHLGRKSVIKPGMVLTIAKSD</sequence>
<dbReference type="SUPFAM" id="SSF53955">
    <property type="entry name" value="Lysozyme-like"/>
    <property type="match status" value="1"/>
</dbReference>
<feature type="chain" id="PRO_5020611916" evidence="2">
    <location>
        <begin position="21"/>
        <end position="396"/>
    </location>
</feature>